<keyword evidence="2" id="KW-1185">Reference proteome</keyword>
<feature type="non-terminal residue" evidence="1">
    <location>
        <position position="74"/>
    </location>
</feature>
<name>K0SS47_THAOC</name>
<reference evidence="1 2" key="1">
    <citation type="journal article" date="2012" name="Genome Biol.">
        <title>Genome and low-iron response of an oceanic diatom adapted to chronic iron limitation.</title>
        <authorList>
            <person name="Lommer M."/>
            <person name="Specht M."/>
            <person name="Roy A.S."/>
            <person name="Kraemer L."/>
            <person name="Andreson R."/>
            <person name="Gutowska M.A."/>
            <person name="Wolf J."/>
            <person name="Bergner S.V."/>
            <person name="Schilhabel M.B."/>
            <person name="Klostermeier U.C."/>
            <person name="Beiko R.G."/>
            <person name="Rosenstiel P."/>
            <person name="Hippler M."/>
            <person name="Laroche J."/>
        </authorList>
    </citation>
    <scope>NUCLEOTIDE SEQUENCE [LARGE SCALE GENOMIC DNA]</scope>
    <source>
        <strain evidence="1 2">CCMP1005</strain>
    </source>
</reference>
<comment type="caution">
    <text evidence="1">The sequence shown here is derived from an EMBL/GenBank/DDBJ whole genome shotgun (WGS) entry which is preliminary data.</text>
</comment>
<sequence length="74" mass="8332">MPGPLFRKICSYSSAVSKRKVAITRTYSAYLLMLDWGPKIQSKMLEMATRSGFKLKEITGEIPLSSLDDDWSEG</sequence>
<dbReference type="EMBL" id="AGNL01011855">
    <property type="protein sequence ID" value="EJK68180.1"/>
    <property type="molecule type" value="Genomic_DNA"/>
</dbReference>
<evidence type="ECO:0000313" key="2">
    <source>
        <dbReference type="Proteomes" id="UP000266841"/>
    </source>
</evidence>
<dbReference type="OrthoDB" id="444325at2759"/>
<dbReference type="AlphaFoldDB" id="K0SS47"/>
<protein>
    <submittedName>
        <fullName evidence="1">Uncharacterized protein</fullName>
    </submittedName>
</protein>
<gene>
    <name evidence="1" type="ORF">THAOC_10664</name>
</gene>
<accession>K0SS47</accession>
<evidence type="ECO:0000313" key="1">
    <source>
        <dbReference type="EMBL" id="EJK68180.1"/>
    </source>
</evidence>
<proteinExistence type="predicted"/>
<dbReference type="Proteomes" id="UP000266841">
    <property type="component" value="Unassembled WGS sequence"/>
</dbReference>
<organism evidence="1 2">
    <name type="scientific">Thalassiosira oceanica</name>
    <name type="common">Marine diatom</name>
    <dbReference type="NCBI Taxonomy" id="159749"/>
    <lineage>
        <taxon>Eukaryota</taxon>
        <taxon>Sar</taxon>
        <taxon>Stramenopiles</taxon>
        <taxon>Ochrophyta</taxon>
        <taxon>Bacillariophyta</taxon>
        <taxon>Coscinodiscophyceae</taxon>
        <taxon>Thalassiosirophycidae</taxon>
        <taxon>Thalassiosirales</taxon>
        <taxon>Thalassiosiraceae</taxon>
        <taxon>Thalassiosira</taxon>
    </lineage>
</organism>